<comment type="similarity">
    <text evidence="2">Belongs to the FAD-binding monooxygenase family.</text>
</comment>
<dbReference type="InterPro" id="IPR036188">
    <property type="entry name" value="FAD/NAD-bd_sf"/>
</dbReference>
<dbReference type="SUPFAM" id="SSF51905">
    <property type="entry name" value="FAD/NAD(P)-binding domain"/>
    <property type="match status" value="2"/>
</dbReference>
<dbReference type="PANTHER" id="PTHR43098:SF3">
    <property type="entry name" value="L-ORNITHINE N(5)-MONOOXYGENASE-RELATED"/>
    <property type="match status" value="1"/>
</dbReference>
<dbReference type="Gene3D" id="3.50.50.60">
    <property type="entry name" value="FAD/NAD(P)-binding domain"/>
    <property type="match status" value="2"/>
</dbReference>
<evidence type="ECO:0000313" key="10">
    <source>
        <dbReference type="Proteomes" id="UP001163850"/>
    </source>
</evidence>
<comment type="caution">
    <text evidence="9">The sequence shown here is derived from an EMBL/GenBank/DDBJ whole genome shotgun (WGS) entry which is preliminary data.</text>
</comment>
<comment type="cofactor">
    <cofactor evidence="1">
        <name>FAD</name>
        <dbReference type="ChEBI" id="CHEBI:57692"/>
    </cofactor>
</comment>
<keyword evidence="4" id="KW-0274">FAD</keyword>
<reference evidence="9" key="1">
    <citation type="submission" date="2022-08" db="EMBL/GenBank/DDBJ databases">
        <authorList>
            <consortium name="DOE Joint Genome Institute"/>
            <person name="Min B."/>
            <person name="Riley R."/>
            <person name="Sierra-Patev S."/>
            <person name="Naranjo-Ortiz M."/>
            <person name="Looney B."/>
            <person name="Konkel Z."/>
            <person name="Slot J.C."/>
            <person name="Sakamoto Y."/>
            <person name="Steenwyk J.L."/>
            <person name="Rokas A."/>
            <person name="Carro J."/>
            <person name="Camarero S."/>
            <person name="Ferreira P."/>
            <person name="Molpeceres G."/>
            <person name="Ruiz-Duenas F.J."/>
            <person name="Serrano A."/>
            <person name="Henrissat B."/>
            <person name="Drula E."/>
            <person name="Hughes K.W."/>
            <person name="Mata J.L."/>
            <person name="Ishikawa N.K."/>
            <person name="Vargas-Isla R."/>
            <person name="Ushijima S."/>
            <person name="Smith C.A."/>
            <person name="Ahrendt S."/>
            <person name="Andreopoulos W."/>
            <person name="He G."/>
            <person name="Labutti K."/>
            <person name="Lipzen A."/>
            <person name="Ng V."/>
            <person name="Sandor L."/>
            <person name="Barry K."/>
            <person name="Martinez A.T."/>
            <person name="Xiao Y."/>
            <person name="Gibbons J.G."/>
            <person name="Terashima K."/>
            <person name="Hibbett D.S."/>
            <person name="Grigoriev I.V."/>
        </authorList>
    </citation>
    <scope>NUCLEOTIDE SEQUENCE</scope>
    <source>
        <strain evidence="9">TFB7829</strain>
    </source>
</reference>
<dbReference type="AlphaFoldDB" id="A0AA38Q6G7"/>
<evidence type="ECO:0000256" key="5">
    <source>
        <dbReference type="ARBA" id="ARBA00022857"/>
    </source>
</evidence>
<dbReference type="EMBL" id="MU801910">
    <property type="protein sequence ID" value="KAJ3988333.1"/>
    <property type="molecule type" value="Genomic_DNA"/>
</dbReference>
<organism evidence="9 10">
    <name type="scientific">Lentinula detonsa</name>
    <dbReference type="NCBI Taxonomy" id="2804962"/>
    <lineage>
        <taxon>Eukaryota</taxon>
        <taxon>Fungi</taxon>
        <taxon>Dikarya</taxon>
        <taxon>Basidiomycota</taxon>
        <taxon>Agaricomycotina</taxon>
        <taxon>Agaricomycetes</taxon>
        <taxon>Agaricomycetidae</taxon>
        <taxon>Agaricales</taxon>
        <taxon>Marasmiineae</taxon>
        <taxon>Omphalotaceae</taxon>
        <taxon>Lentinula</taxon>
    </lineage>
</organism>
<feature type="transmembrane region" description="Helical" evidence="8">
    <location>
        <begin position="15"/>
        <end position="35"/>
    </location>
</feature>
<dbReference type="GO" id="GO:0050661">
    <property type="term" value="F:NADP binding"/>
    <property type="evidence" value="ECO:0007669"/>
    <property type="project" value="InterPro"/>
</dbReference>
<name>A0AA38Q6G7_9AGAR</name>
<keyword evidence="6" id="KW-0560">Oxidoreductase</keyword>
<keyword evidence="3" id="KW-0285">Flavoprotein</keyword>
<evidence type="ECO:0000256" key="7">
    <source>
        <dbReference type="ARBA" id="ARBA00023033"/>
    </source>
</evidence>
<evidence type="ECO:0000313" key="9">
    <source>
        <dbReference type="EMBL" id="KAJ3988333.1"/>
    </source>
</evidence>
<sequence length="553" mass="62378">MSTFATTAMVDGQLVNSPLDILIVGAGFGGVYMLYHLRKLGYSVRVFEAASDLGGVWRNNFYPGARVDSEVPVYDLSLEELWRDWTWTERYPGYEELRRYFDYIDQKLDVKKDVSFNKRVVTAHFKVGVDRWRVMAEDGTVVYPRFLVLCIGFAAKAYTPHLKGIEHFHGVSHHTAEWPEKGLDLKGKRVGVIGTGASGVQVIQEIAKDVEQLSIFQRTPNFAMAMQQTKLDKFGQEKMKALYPAIFERRRETFFGYSYEPLTKNLLDATASERLLHFEEQWTSGGFRYLIRNYADIGLNQAANDEVYEFWKNKVRERLHDPALQEKLAPSIPPHPFGAKRPSLEQNYYEAYNRPNVDLIDLGQCPITEVTPQGILTADGVEHKLDVIIFATGFDSVTGGITQIDICGLGGKSIKDKWAEGVATNLGLTTASFPNMFFTYGPQAPTAFSNGPTCIEIQGDWIINCIKHMMSNDLTYIDAREEAEQEWRQQVLSLGSMSLANKAETSWYYGSNIPGKVVEPYMFMGGVQNYDKTITEVASQGYVVGFDLCSNTP</sequence>
<dbReference type="GO" id="GO:0050660">
    <property type="term" value="F:flavin adenine dinucleotide binding"/>
    <property type="evidence" value="ECO:0007669"/>
    <property type="project" value="InterPro"/>
</dbReference>
<dbReference type="PANTHER" id="PTHR43098">
    <property type="entry name" value="L-ORNITHINE N(5)-MONOOXYGENASE-RELATED"/>
    <property type="match status" value="1"/>
</dbReference>
<accession>A0AA38Q6G7</accession>
<keyword evidence="8" id="KW-1133">Transmembrane helix</keyword>
<gene>
    <name evidence="9" type="ORF">F5890DRAFT_1550556</name>
</gene>
<evidence type="ECO:0000256" key="3">
    <source>
        <dbReference type="ARBA" id="ARBA00022630"/>
    </source>
</evidence>
<dbReference type="GO" id="GO:0004499">
    <property type="term" value="F:N,N-dimethylaniline monooxygenase activity"/>
    <property type="evidence" value="ECO:0007669"/>
    <property type="project" value="InterPro"/>
</dbReference>
<evidence type="ECO:0000256" key="1">
    <source>
        <dbReference type="ARBA" id="ARBA00001974"/>
    </source>
</evidence>
<keyword evidence="5" id="KW-0521">NADP</keyword>
<protein>
    <submittedName>
        <fullName evidence="9">Cyclohexanone monooxygenase</fullName>
    </submittedName>
</protein>
<evidence type="ECO:0000256" key="6">
    <source>
        <dbReference type="ARBA" id="ARBA00023002"/>
    </source>
</evidence>
<dbReference type="InterPro" id="IPR020946">
    <property type="entry name" value="Flavin_mOase-like"/>
</dbReference>
<evidence type="ECO:0000256" key="2">
    <source>
        <dbReference type="ARBA" id="ARBA00010139"/>
    </source>
</evidence>
<keyword evidence="7 9" id="KW-0503">Monooxygenase</keyword>
<evidence type="ECO:0000256" key="4">
    <source>
        <dbReference type="ARBA" id="ARBA00022827"/>
    </source>
</evidence>
<keyword evidence="8" id="KW-0812">Transmembrane</keyword>
<dbReference type="InterPro" id="IPR050775">
    <property type="entry name" value="FAD-binding_Monooxygenases"/>
</dbReference>
<dbReference type="Pfam" id="PF00743">
    <property type="entry name" value="FMO-like"/>
    <property type="match status" value="1"/>
</dbReference>
<evidence type="ECO:0000256" key="8">
    <source>
        <dbReference type="SAM" id="Phobius"/>
    </source>
</evidence>
<keyword evidence="8" id="KW-0472">Membrane</keyword>
<proteinExistence type="inferred from homology"/>
<dbReference type="Proteomes" id="UP001163850">
    <property type="component" value="Unassembled WGS sequence"/>
</dbReference>